<dbReference type="PANTHER" id="PTHR46060:SF3">
    <property type="entry name" value="PROTEIN GVQW3"/>
    <property type="match status" value="1"/>
</dbReference>
<name>A0A8X6VXP0_TRICX</name>
<dbReference type="Proteomes" id="UP000887159">
    <property type="component" value="Unassembled WGS sequence"/>
</dbReference>
<keyword evidence="2" id="KW-1185">Reference proteome</keyword>
<dbReference type="Gene3D" id="3.30.420.10">
    <property type="entry name" value="Ribonuclease H-like superfamily/Ribonuclease H"/>
    <property type="match status" value="1"/>
</dbReference>
<dbReference type="EMBL" id="BMAU01021369">
    <property type="protein sequence ID" value="GFY24359.1"/>
    <property type="molecule type" value="Genomic_DNA"/>
</dbReference>
<protein>
    <submittedName>
        <fullName evidence="1">Histone-lysine N-methyltransferase SETMAR</fullName>
    </submittedName>
</protein>
<accession>A0A8X6VXP0</accession>
<sequence>MYSAIILQDIARPHKAECVRQLLRRLGWEELEHPPYSPDISPCDFDLIPKIKELIRGRWLTTRENIGNAVELTIADDSPNLFWERKWKMLIILAICEANTLGFIFTERITKQDSRGDPADETTDLGLDIEILVDL</sequence>
<gene>
    <name evidence="1" type="primary">SETMAR_4</name>
    <name evidence="1" type="ORF">TNCV_1014081</name>
</gene>
<comment type="caution">
    <text evidence="1">The sequence shown here is derived from an EMBL/GenBank/DDBJ whole genome shotgun (WGS) entry which is preliminary data.</text>
</comment>
<dbReference type="AlphaFoldDB" id="A0A8X6VXP0"/>
<evidence type="ECO:0000313" key="2">
    <source>
        <dbReference type="Proteomes" id="UP000887159"/>
    </source>
</evidence>
<dbReference type="InterPro" id="IPR052709">
    <property type="entry name" value="Transposase-MT_Hybrid"/>
</dbReference>
<dbReference type="GO" id="GO:0003676">
    <property type="term" value="F:nucleic acid binding"/>
    <property type="evidence" value="ECO:0007669"/>
    <property type="project" value="InterPro"/>
</dbReference>
<dbReference type="InterPro" id="IPR036397">
    <property type="entry name" value="RNaseH_sf"/>
</dbReference>
<organism evidence="1 2">
    <name type="scientific">Trichonephila clavipes</name>
    <name type="common">Golden silk orbweaver</name>
    <name type="synonym">Nephila clavipes</name>
    <dbReference type="NCBI Taxonomy" id="2585209"/>
    <lineage>
        <taxon>Eukaryota</taxon>
        <taxon>Metazoa</taxon>
        <taxon>Ecdysozoa</taxon>
        <taxon>Arthropoda</taxon>
        <taxon>Chelicerata</taxon>
        <taxon>Arachnida</taxon>
        <taxon>Araneae</taxon>
        <taxon>Araneomorphae</taxon>
        <taxon>Entelegynae</taxon>
        <taxon>Araneoidea</taxon>
        <taxon>Nephilidae</taxon>
        <taxon>Trichonephila</taxon>
    </lineage>
</organism>
<reference evidence="1" key="1">
    <citation type="submission" date="2020-08" db="EMBL/GenBank/DDBJ databases">
        <title>Multicomponent nature underlies the extraordinary mechanical properties of spider dragline silk.</title>
        <authorList>
            <person name="Kono N."/>
            <person name="Nakamura H."/>
            <person name="Mori M."/>
            <person name="Yoshida Y."/>
            <person name="Ohtoshi R."/>
            <person name="Malay A.D."/>
            <person name="Moran D.A.P."/>
            <person name="Tomita M."/>
            <person name="Numata K."/>
            <person name="Arakawa K."/>
        </authorList>
    </citation>
    <scope>NUCLEOTIDE SEQUENCE</scope>
</reference>
<evidence type="ECO:0000313" key="1">
    <source>
        <dbReference type="EMBL" id="GFY24359.1"/>
    </source>
</evidence>
<dbReference type="PANTHER" id="PTHR46060">
    <property type="entry name" value="MARINER MOS1 TRANSPOSASE-LIKE PROTEIN"/>
    <property type="match status" value="1"/>
</dbReference>
<proteinExistence type="predicted"/>